<protein>
    <recommendedName>
        <fullName evidence="4">DUF4283 domain-containing protein</fullName>
    </recommendedName>
</protein>
<evidence type="ECO:0000256" key="1">
    <source>
        <dbReference type="SAM" id="MobiDB-lite"/>
    </source>
</evidence>
<evidence type="ECO:0008006" key="4">
    <source>
        <dbReference type="Google" id="ProtNLM"/>
    </source>
</evidence>
<dbReference type="OrthoDB" id="1751950at2759"/>
<evidence type="ECO:0000313" key="2">
    <source>
        <dbReference type="EMBL" id="PIN01659.1"/>
    </source>
</evidence>
<name>A0A2G9G8N7_9LAMI</name>
<dbReference type="Proteomes" id="UP000231279">
    <property type="component" value="Unassembled WGS sequence"/>
</dbReference>
<feature type="compositionally biased region" description="Low complexity" evidence="1">
    <location>
        <begin position="39"/>
        <end position="48"/>
    </location>
</feature>
<feature type="region of interest" description="Disordered" evidence="1">
    <location>
        <begin position="246"/>
        <end position="281"/>
    </location>
</feature>
<gene>
    <name evidence="2" type="ORF">CDL12_25832</name>
</gene>
<keyword evidence="3" id="KW-1185">Reference proteome</keyword>
<comment type="caution">
    <text evidence="2">The sequence shown here is derived from an EMBL/GenBank/DDBJ whole genome shotgun (WGS) entry which is preliminary data.</text>
</comment>
<dbReference type="STRING" id="429701.A0A2G9G8N7"/>
<reference evidence="3" key="1">
    <citation type="journal article" date="2018" name="Gigascience">
        <title>Genome assembly of the Pink Ipe (Handroanthus impetiginosus, Bignoniaceae), a highly valued, ecologically keystone Neotropical timber forest tree.</title>
        <authorList>
            <person name="Silva-Junior O.B."/>
            <person name="Grattapaglia D."/>
            <person name="Novaes E."/>
            <person name="Collevatti R.G."/>
        </authorList>
    </citation>
    <scope>NUCLEOTIDE SEQUENCE [LARGE SCALE GENOMIC DNA]</scope>
    <source>
        <strain evidence="3">cv. UFG-1</strain>
    </source>
</reference>
<dbReference type="PANTHER" id="PTHR31286:SF180">
    <property type="entry name" value="OS10G0362600 PROTEIN"/>
    <property type="match status" value="1"/>
</dbReference>
<organism evidence="2 3">
    <name type="scientific">Handroanthus impetiginosus</name>
    <dbReference type="NCBI Taxonomy" id="429701"/>
    <lineage>
        <taxon>Eukaryota</taxon>
        <taxon>Viridiplantae</taxon>
        <taxon>Streptophyta</taxon>
        <taxon>Embryophyta</taxon>
        <taxon>Tracheophyta</taxon>
        <taxon>Spermatophyta</taxon>
        <taxon>Magnoliopsida</taxon>
        <taxon>eudicotyledons</taxon>
        <taxon>Gunneridae</taxon>
        <taxon>Pentapetalae</taxon>
        <taxon>asterids</taxon>
        <taxon>lamiids</taxon>
        <taxon>Lamiales</taxon>
        <taxon>Bignoniaceae</taxon>
        <taxon>Crescentiina</taxon>
        <taxon>Tabebuia alliance</taxon>
        <taxon>Handroanthus</taxon>
    </lineage>
</organism>
<feature type="compositionally biased region" description="Polar residues" evidence="1">
    <location>
        <begin position="49"/>
        <end position="59"/>
    </location>
</feature>
<dbReference type="EMBL" id="NKXS01006318">
    <property type="protein sequence ID" value="PIN01659.1"/>
    <property type="molecule type" value="Genomic_DNA"/>
</dbReference>
<feature type="region of interest" description="Disordered" evidence="1">
    <location>
        <begin position="1"/>
        <end position="63"/>
    </location>
</feature>
<feature type="compositionally biased region" description="Polar residues" evidence="1">
    <location>
        <begin position="265"/>
        <end position="275"/>
    </location>
</feature>
<accession>A0A2G9G8N7</accession>
<dbReference type="AlphaFoldDB" id="A0A2G9G8N7"/>
<proteinExistence type="predicted"/>
<dbReference type="PANTHER" id="PTHR31286">
    <property type="entry name" value="GLYCINE-RICH CELL WALL STRUCTURAL PROTEIN 1.8-LIKE"/>
    <property type="match status" value="1"/>
</dbReference>
<sequence length="311" mass="33967">MGSTESDGLNRSPPATLVKPSGSPTPLSPAPPTVEKEITPTTSSLPTPIGQTKTKTPPTKSFADAVQGEGHRQTGPHFLNPDSPKVGAVSNRDGVRAAVFSQEDVLPLSAPFQHTLVGKFSFGRPQFAKIKQHLVTIGYHSIKCRLFGIPIHLFDRKALFTIGELIREPLKIDDATKTLSRINFARICIEIDLKMKPPSEVCVVNAGEVLVIPVVYERLPQYCSHCFHLGHEETSCYIKNAGPGPRRNLEKSFPQQKSDKGKGLANTQPPNSQEAGPSEIRTEERFEVKTAVPIQVQNSFDAFALIPYAGR</sequence>
<dbReference type="InterPro" id="IPR040256">
    <property type="entry name" value="At4g02000-like"/>
</dbReference>
<evidence type="ECO:0000313" key="3">
    <source>
        <dbReference type="Proteomes" id="UP000231279"/>
    </source>
</evidence>